<keyword evidence="9" id="KW-0121">Carboxypeptidase</keyword>
<keyword evidence="17" id="KW-0573">Peptidoglycan synthesis</keyword>
<dbReference type="UniPathway" id="UPA00219"/>
<evidence type="ECO:0000256" key="3">
    <source>
        <dbReference type="ARBA" id="ARBA00007090"/>
    </source>
</evidence>
<protein>
    <recommendedName>
        <fullName evidence="6">Penicillin-binding protein 1A</fullName>
        <ecNumber evidence="24">2.4.99.28</ecNumber>
        <ecNumber evidence="5">3.4.16.4</ecNumber>
    </recommendedName>
</protein>
<dbReference type="Proteomes" id="UP000279470">
    <property type="component" value="Unassembled WGS sequence"/>
</dbReference>
<evidence type="ECO:0000256" key="26">
    <source>
        <dbReference type="ARBA" id="ARBA00060592"/>
    </source>
</evidence>
<keyword evidence="32" id="KW-1185">Reference proteome</keyword>
<dbReference type="AlphaFoldDB" id="A0A429XUQ8"/>
<dbReference type="Pfam" id="PF00905">
    <property type="entry name" value="Transpeptidase"/>
    <property type="match status" value="1"/>
</dbReference>
<keyword evidence="8" id="KW-0997">Cell inner membrane</keyword>
<keyword evidence="11" id="KW-0328">Glycosyltransferase</keyword>
<dbReference type="EC" id="2.4.99.28" evidence="24"/>
<dbReference type="InterPro" id="IPR023346">
    <property type="entry name" value="Lysozyme-like_dom_sf"/>
</dbReference>
<dbReference type="EC" id="3.4.16.4" evidence="5"/>
<name>A0A429XUQ8_9RICK</name>
<dbReference type="Pfam" id="PF00912">
    <property type="entry name" value="Transgly"/>
    <property type="match status" value="1"/>
</dbReference>
<dbReference type="InterPro" id="IPR050396">
    <property type="entry name" value="Glycosyltr_51/Transpeptidase"/>
</dbReference>
<evidence type="ECO:0000256" key="17">
    <source>
        <dbReference type="ARBA" id="ARBA00022984"/>
    </source>
</evidence>
<evidence type="ECO:0000256" key="27">
    <source>
        <dbReference type="SAM" id="Phobius"/>
    </source>
</evidence>
<evidence type="ECO:0000256" key="15">
    <source>
        <dbReference type="ARBA" id="ARBA00022960"/>
    </source>
</evidence>
<comment type="subcellular location">
    <subcellularLocation>
        <location evidence="1">Cell inner membrane</location>
        <topology evidence="1">Single-pass type II membrane protein</topology>
    </subcellularLocation>
</comment>
<evidence type="ECO:0000259" key="30">
    <source>
        <dbReference type="Pfam" id="PF17092"/>
    </source>
</evidence>
<organism evidence="31 32">
    <name type="scientific">Candidatus Aquarickettsia rohweri</name>
    <dbReference type="NCBI Taxonomy" id="2602574"/>
    <lineage>
        <taxon>Bacteria</taxon>
        <taxon>Pseudomonadati</taxon>
        <taxon>Pseudomonadota</taxon>
        <taxon>Alphaproteobacteria</taxon>
        <taxon>Rickettsiales</taxon>
        <taxon>Candidatus Midichloriaceae</taxon>
        <taxon>Candidatus Aquarickettsia</taxon>
    </lineage>
</organism>
<gene>
    <name evidence="31" type="ORF">EIC27_00690</name>
</gene>
<keyword evidence="21" id="KW-0511">Multifunctional enzyme</keyword>
<evidence type="ECO:0000256" key="18">
    <source>
        <dbReference type="ARBA" id="ARBA00022989"/>
    </source>
</evidence>
<evidence type="ECO:0000256" key="2">
    <source>
        <dbReference type="ARBA" id="ARBA00004752"/>
    </source>
</evidence>
<evidence type="ECO:0000256" key="25">
    <source>
        <dbReference type="ARBA" id="ARBA00049902"/>
    </source>
</evidence>
<keyword evidence="18 27" id="KW-1133">Transmembrane helix</keyword>
<comment type="caution">
    <text evidence="31">The sequence shown here is derived from an EMBL/GenBank/DDBJ whole genome shotgun (WGS) entry which is preliminary data.</text>
</comment>
<evidence type="ECO:0000313" key="32">
    <source>
        <dbReference type="Proteomes" id="UP000279470"/>
    </source>
</evidence>
<evidence type="ECO:0000256" key="10">
    <source>
        <dbReference type="ARBA" id="ARBA00022670"/>
    </source>
</evidence>
<dbReference type="Pfam" id="PF17092">
    <property type="entry name" value="PCB_OB"/>
    <property type="match status" value="1"/>
</dbReference>
<keyword evidence="13 27" id="KW-0812">Transmembrane</keyword>
<evidence type="ECO:0000256" key="9">
    <source>
        <dbReference type="ARBA" id="ARBA00022645"/>
    </source>
</evidence>
<keyword evidence="15" id="KW-0133">Cell shape</keyword>
<dbReference type="InterPro" id="IPR001460">
    <property type="entry name" value="PCN-bd_Tpept"/>
</dbReference>
<dbReference type="FunFam" id="1.10.3810.10:FF:000003">
    <property type="entry name" value="Penicillin-binding protein 1a"/>
    <property type="match status" value="1"/>
</dbReference>
<dbReference type="GO" id="GO:0008360">
    <property type="term" value="P:regulation of cell shape"/>
    <property type="evidence" value="ECO:0007669"/>
    <property type="project" value="UniProtKB-KW"/>
</dbReference>
<evidence type="ECO:0000256" key="14">
    <source>
        <dbReference type="ARBA" id="ARBA00022801"/>
    </source>
</evidence>
<evidence type="ECO:0000256" key="23">
    <source>
        <dbReference type="ARBA" id="ARBA00034000"/>
    </source>
</evidence>
<evidence type="ECO:0000256" key="24">
    <source>
        <dbReference type="ARBA" id="ARBA00044770"/>
    </source>
</evidence>
<reference evidence="32" key="1">
    <citation type="submission" date="2018-11" db="EMBL/GenBank/DDBJ databases">
        <title>Phylogenetic, genomic, and biogeographic characterization of a novel and ubiquitous marine invertebrate-associated Rickettsiales parasite, Candidatus Marinoinvertebrata rohwerii, gen. nov., sp. nov.</title>
        <authorList>
            <person name="Klinges J.G."/>
            <person name="Rosales S.M."/>
            <person name="Mcminds R."/>
            <person name="Shaver E.C."/>
            <person name="Shantz A."/>
            <person name="Peters E.C."/>
            <person name="Burkepile D.E."/>
            <person name="Silliman B.R."/>
            <person name="Vega Thurber R.L."/>
        </authorList>
    </citation>
    <scope>NUCLEOTIDE SEQUENCE [LARGE SCALE GENOMIC DNA]</scope>
    <source>
        <strain evidence="32">a_cerv_44</strain>
    </source>
</reference>
<dbReference type="InterPro" id="IPR012338">
    <property type="entry name" value="Beta-lactam/transpept-like"/>
</dbReference>
<evidence type="ECO:0000256" key="1">
    <source>
        <dbReference type="ARBA" id="ARBA00004249"/>
    </source>
</evidence>
<dbReference type="GO" id="GO:0005886">
    <property type="term" value="C:plasma membrane"/>
    <property type="evidence" value="ECO:0007669"/>
    <property type="project" value="UniProtKB-SubCell"/>
</dbReference>
<dbReference type="SUPFAM" id="SSF53955">
    <property type="entry name" value="Lysozyme-like"/>
    <property type="match status" value="1"/>
</dbReference>
<evidence type="ECO:0000259" key="28">
    <source>
        <dbReference type="Pfam" id="PF00905"/>
    </source>
</evidence>
<keyword evidence="20" id="KW-0046">Antibiotic resistance</keyword>
<dbReference type="GO" id="GO:0009252">
    <property type="term" value="P:peptidoglycan biosynthetic process"/>
    <property type="evidence" value="ECO:0007669"/>
    <property type="project" value="UniProtKB-UniPathway"/>
</dbReference>
<dbReference type="Gene3D" id="1.10.3810.10">
    <property type="entry name" value="Biosynthetic peptidoglycan transglycosylase-like"/>
    <property type="match status" value="1"/>
</dbReference>
<comment type="catalytic activity">
    <reaction evidence="25">
        <text>[GlcNAc-(1-&gt;4)-Mur2Ac(oyl-L-Ala-gamma-D-Glu-L-Lys-D-Ala-D-Ala)](n)-di-trans,octa-cis-undecaprenyl diphosphate + beta-D-GlcNAc-(1-&gt;4)-Mur2Ac(oyl-L-Ala-gamma-D-Glu-L-Lys-D-Ala-D-Ala)-di-trans,octa-cis-undecaprenyl diphosphate = [GlcNAc-(1-&gt;4)-Mur2Ac(oyl-L-Ala-gamma-D-Glu-L-Lys-D-Ala-D-Ala)](n+1)-di-trans,octa-cis-undecaprenyl diphosphate + di-trans,octa-cis-undecaprenyl diphosphate + H(+)</text>
        <dbReference type="Rhea" id="RHEA:23708"/>
        <dbReference type="Rhea" id="RHEA-COMP:9602"/>
        <dbReference type="Rhea" id="RHEA-COMP:9603"/>
        <dbReference type="ChEBI" id="CHEBI:15378"/>
        <dbReference type="ChEBI" id="CHEBI:58405"/>
        <dbReference type="ChEBI" id="CHEBI:60033"/>
        <dbReference type="ChEBI" id="CHEBI:78435"/>
        <dbReference type="EC" id="2.4.99.28"/>
    </reaction>
</comment>
<dbReference type="GO" id="GO:0046677">
    <property type="term" value="P:response to antibiotic"/>
    <property type="evidence" value="ECO:0007669"/>
    <property type="project" value="UniProtKB-KW"/>
</dbReference>
<evidence type="ECO:0000256" key="21">
    <source>
        <dbReference type="ARBA" id="ARBA00023268"/>
    </source>
</evidence>
<accession>A0A429XUQ8</accession>
<dbReference type="OrthoDB" id="9766909at2"/>
<dbReference type="PANTHER" id="PTHR32282:SF27">
    <property type="entry name" value="PENICILLIN-BINDING PROTEIN 1A"/>
    <property type="match status" value="1"/>
</dbReference>
<keyword evidence="14" id="KW-0378">Hydrolase</keyword>
<comment type="catalytic activity">
    <reaction evidence="23">
        <text>Preferential cleavage: (Ac)2-L-Lys-D-Ala-|-D-Ala. Also transpeptidation of peptidyl-alanyl moieties that are N-acyl substituents of D-alanine.</text>
        <dbReference type="EC" id="3.4.16.4"/>
    </reaction>
</comment>
<dbReference type="GO" id="GO:0030288">
    <property type="term" value="C:outer membrane-bounded periplasmic space"/>
    <property type="evidence" value="ECO:0007669"/>
    <property type="project" value="TreeGrafter"/>
</dbReference>
<dbReference type="Gene3D" id="3.40.710.10">
    <property type="entry name" value="DD-peptidase/beta-lactamase superfamily"/>
    <property type="match status" value="2"/>
</dbReference>
<keyword evidence="12" id="KW-0808">Transferase</keyword>
<comment type="pathway">
    <text evidence="2">Cell wall biogenesis; peptidoglycan biosynthesis.</text>
</comment>
<comment type="similarity">
    <text evidence="4">In the N-terminal section; belongs to the glycosyltransferase 51 family.</text>
</comment>
<dbReference type="NCBIfam" id="TIGR02074">
    <property type="entry name" value="PBP_1a_fam"/>
    <property type="match status" value="1"/>
</dbReference>
<evidence type="ECO:0000256" key="5">
    <source>
        <dbReference type="ARBA" id="ARBA00012448"/>
    </source>
</evidence>
<dbReference type="GO" id="GO:0071555">
    <property type="term" value="P:cell wall organization"/>
    <property type="evidence" value="ECO:0007669"/>
    <property type="project" value="UniProtKB-KW"/>
</dbReference>
<evidence type="ECO:0000256" key="22">
    <source>
        <dbReference type="ARBA" id="ARBA00023316"/>
    </source>
</evidence>
<keyword evidence="10" id="KW-0645">Protease</keyword>
<dbReference type="InterPro" id="IPR036950">
    <property type="entry name" value="PBP_transglycosylase"/>
</dbReference>
<evidence type="ECO:0000256" key="4">
    <source>
        <dbReference type="ARBA" id="ARBA00007739"/>
    </source>
</evidence>
<feature type="domain" description="Penicillin-binding protein OB-like" evidence="30">
    <location>
        <begin position="324"/>
        <end position="424"/>
    </location>
</feature>
<feature type="domain" description="Penicillin-binding protein transpeptidase" evidence="28">
    <location>
        <begin position="426"/>
        <end position="716"/>
    </location>
</feature>
<comment type="similarity">
    <text evidence="3">In the C-terminal section; belongs to the transpeptidase family.</text>
</comment>
<feature type="transmembrane region" description="Helical" evidence="27">
    <location>
        <begin position="9"/>
        <end position="35"/>
    </location>
</feature>
<evidence type="ECO:0000256" key="8">
    <source>
        <dbReference type="ARBA" id="ARBA00022519"/>
    </source>
</evidence>
<dbReference type="PANTHER" id="PTHR32282">
    <property type="entry name" value="BINDING PROTEIN TRANSPEPTIDASE, PUTATIVE-RELATED"/>
    <property type="match status" value="1"/>
</dbReference>
<proteinExistence type="inferred from homology"/>
<evidence type="ECO:0000256" key="20">
    <source>
        <dbReference type="ARBA" id="ARBA00023251"/>
    </source>
</evidence>
<dbReference type="EMBL" id="RXFM01000005">
    <property type="protein sequence ID" value="RST71898.1"/>
    <property type="molecule type" value="Genomic_DNA"/>
</dbReference>
<dbReference type="InterPro" id="IPR001264">
    <property type="entry name" value="Glyco_trans_51"/>
</dbReference>
<evidence type="ECO:0000256" key="11">
    <source>
        <dbReference type="ARBA" id="ARBA00022676"/>
    </source>
</evidence>
<evidence type="ECO:0000256" key="6">
    <source>
        <dbReference type="ARBA" id="ARBA00018638"/>
    </source>
</evidence>
<evidence type="ECO:0000259" key="29">
    <source>
        <dbReference type="Pfam" id="PF00912"/>
    </source>
</evidence>
<feature type="domain" description="Glycosyl transferase family 51" evidence="29">
    <location>
        <begin position="59"/>
        <end position="236"/>
    </location>
</feature>
<dbReference type="GO" id="GO:0008658">
    <property type="term" value="F:penicillin binding"/>
    <property type="evidence" value="ECO:0007669"/>
    <property type="project" value="InterPro"/>
</dbReference>
<sequence length="822" mass="93682">MKKLAKKFFILLSIISAFTIGLVFLCLIFLSSFFYDIPNYEELSNYLPSGITRLYSPNGKILDEYSLEKRIYVKYKDIPKVILDAFIAVEDKNFFEHQGIDITSIIRASLQNILNIGTNKRLVGGSTITQQVVKGFFLTSERSLTRKLKEAVLAYRVSKAFSKEKILEIYLNQIYLGHHSYGIYVAAQNYFGKKLTEINIQEAALLASLPKAPSTLNPYKNYNRALERRNWAIQRMEEEGFITFNERVAAINSDIKLSYSPIRNNQFENFYTSAVRSELIELFGENELYSNAFIVNTNINLNLQNAAQQALRAGLKKFDKKQGYRGAFAITDLNNNYINDLKSIYENSYHDSYILGVVVKVNNENINVVLQDKNEITLTKSSFDWILNSRYSLPKQLKQNFKLGDVILLNKHNNIYKLEQIPEINGAIVVIENISGKILALVGGYDYKQSKFNRVIQAKRQPGSAFKTFVYLAAFEQGISPNTLVLDEPLEIDLGHGLPIWKPKNYGNKYYGLITLRTSFEKSRNLSTLRLLLGIGLDRLAEVAKRYLIYNSNIKPNYSMAIGSYETTLLKITNAYASIANNGNMKQPKLIDSVYDRHGKLLYSPKDLYYKINQDLYFKDEKSSPTLGFLGKKVTDDATNYQILSLLEGVVKRGSARRANALNMTVAGKTGTTNNSLDTWFIGMTPDITVGVFVGYDIPKDMGKYAAGSNIPLPIFVDFFQKLKFIPNRNFEIPESIAQNFIDQETGDVVDEKDFTQDKKYILENFKNAYTESAVDSSHLNIKKFDDIDPDDETNNNNSIFDLLQNEYNESLKEAEDLYNQE</sequence>
<evidence type="ECO:0000256" key="12">
    <source>
        <dbReference type="ARBA" id="ARBA00022679"/>
    </source>
</evidence>
<keyword evidence="22" id="KW-0961">Cell wall biogenesis/degradation</keyword>
<evidence type="ECO:0000256" key="16">
    <source>
        <dbReference type="ARBA" id="ARBA00022968"/>
    </source>
</evidence>
<dbReference type="GO" id="GO:0009002">
    <property type="term" value="F:serine-type D-Ala-D-Ala carboxypeptidase activity"/>
    <property type="evidence" value="ECO:0007669"/>
    <property type="project" value="UniProtKB-EC"/>
</dbReference>
<evidence type="ECO:0000313" key="31">
    <source>
        <dbReference type="EMBL" id="RST71898.1"/>
    </source>
</evidence>
<dbReference type="SUPFAM" id="SSF56601">
    <property type="entry name" value="beta-lactamase/transpeptidase-like"/>
    <property type="match status" value="1"/>
</dbReference>
<dbReference type="GO" id="GO:0006508">
    <property type="term" value="P:proteolysis"/>
    <property type="evidence" value="ECO:0007669"/>
    <property type="project" value="UniProtKB-KW"/>
</dbReference>
<keyword evidence="19 27" id="KW-0472">Membrane</keyword>
<comment type="pathway">
    <text evidence="26">Glycan biosynthesis.</text>
</comment>
<keyword evidence="16" id="KW-0735">Signal-anchor</keyword>
<evidence type="ECO:0000256" key="13">
    <source>
        <dbReference type="ARBA" id="ARBA00022692"/>
    </source>
</evidence>
<evidence type="ECO:0000256" key="7">
    <source>
        <dbReference type="ARBA" id="ARBA00022475"/>
    </source>
</evidence>
<dbReference type="GO" id="GO:0008955">
    <property type="term" value="F:peptidoglycan glycosyltransferase activity"/>
    <property type="evidence" value="ECO:0007669"/>
    <property type="project" value="UniProtKB-EC"/>
</dbReference>
<dbReference type="RefSeq" id="WP_126044244.1">
    <property type="nucleotide sequence ID" value="NZ_RXFM01000005.1"/>
</dbReference>
<evidence type="ECO:0000256" key="19">
    <source>
        <dbReference type="ARBA" id="ARBA00023136"/>
    </source>
</evidence>
<keyword evidence="7" id="KW-1003">Cell membrane</keyword>
<dbReference type="InterPro" id="IPR031376">
    <property type="entry name" value="PCB_OB"/>
</dbReference>